<dbReference type="RefSeq" id="WP_184554547.1">
    <property type="nucleotide sequence ID" value="NZ_JACHKS010000001.1"/>
</dbReference>
<sequence length="545" mass="63442">MNYFKELDSSICCKETDINDLSIFLGNILNYYNFEPSIGGISFLKGDDGFGMNIKYSGGFYSINIHEKYFRFIYDFLYIILSDNSLFPNVGSSSKIVKLDSLNYNFPKTHFDLICDLEESGKPKFNIERRNLHNFFYKLIMRFLLMHEFHHITSGHNDFLSSLGVKNSKDAVEKNILTNLDIQTLEMDADVISIQDLLKLLLDSSDIPKQFNSEEGIIESLLFISFFVFHILPKRKIKSLEQVLNSTHPSSGIRYWFILSSLAESYKLKNAELSDFIIHKSCEIIEKLKITVKNISNENLDIQELIDVIDPAGEGMQYSGEVVQNWNKLRPVLEIFASKKLVRYTPEFINSFDMSFDELLGKINYTKFCYLSMLFQLQNLSFQLDNFEMFSGQKFELSVNGGHEGYREIKFKSIIDFINSLTQDNNIHYHDLTSNFIILNAHSLRTKAIIDLYIILNGYSGISLRLINFNWFKILYLLYQSIIQTSKTIIFPLDWKYLLSVEWNGIRVVDGQLIFLIKYNDSQIIDLFDCVINFLQKNKNDFIFS</sequence>
<evidence type="ECO:0000313" key="2">
    <source>
        <dbReference type="Proteomes" id="UP000587367"/>
    </source>
</evidence>
<dbReference type="EMBL" id="JACHKS010000001">
    <property type="protein sequence ID" value="MBB6330603.1"/>
    <property type="molecule type" value="Genomic_DNA"/>
</dbReference>
<organism evidence="1 2">
    <name type="scientific">Chryseobacterium sediminis</name>
    <dbReference type="NCBI Taxonomy" id="1679494"/>
    <lineage>
        <taxon>Bacteria</taxon>
        <taxon>Pseudomonadati</taxon>
        <taxon>Bacteroidota</taxon>
        <taxon>Flavobacteriia</taxon>
        <taxon>Flavobacteriales</taxon>
        <taxon>Weeksellaceae</taxon>
        <taxon>Chryseobacterium group</taxon>
        <taxon>Chryseobacterium</taxon>
    </lineage>
</organism>
<reference evidence="1 2" key="1">
    <citation type="submission" date="2020-08" db="EMBL/GenBank/DDBJ databases">
        <title>Functional genomics of gut bacteria from endangered species of beetles.</title>
        <authorList>
            <person name="Carlos-Shanley C."/>
        </authorList>
    </citation>
    <scope>NUCLEOTIDE SEQUENCE [LARGE SCALE GENOMIC DNA]</scope>
    <source>
        <strain evidence="1 2">S00068</strain>
    </source>
</reference>
<keyword evidence="2" id="KW-1185">Reference proteome</keyword>
<gene>
    <name evidence="1" type="ORF">HNP24_001553</name>
</gene>
<proteinExistence type="predicted"/>
<accession>A0ABR6Q0G6</accession>
<protein>
    <submittedName>
        <fullName evidence="1">Uncharacterized protein</fullName>
    </submittedName>
</protein>
<name>A0ABR6Q0G6_9FLAO</name>
<comment type="caution">
    <text evidence="1">The sequence shown here is derived from an EMBL/GenBank/DDBJ whole genome shotgun (WGS) entry which is preliminary data.</text>
</comment>
<evidence type="ECO:0000313" key="1">
    <source>
        <dbReference type="EMBL" id="MBB6330603.1"/>
    </source>
</evidence>
<dbReference type="Proteomes" id="UP000587367">
    <property type="component" value="Unassembled WGS sequence"/>
</dbReference>